<comment type="caution">
    <text evidence="10">The sequence shown here is derived from an EMBL/GenBank/DDBJ whole genome shotgun (WGS) entry which is preliminary data.</text>
</comment>
<gene>
    <name evidence="10" type="ORF">CIL03_04265</name>
</gene>
<organism evidence="10 11">
    <name type="scientific">Virgibacillus indicus</name>
    <dbReference type="NCBI Taxonomy" id="2024554"/>
    <lineage>
        <taxon>Bacteria</taxon>
        <taxon>Bacillati</taxon>
        <taxon>Bacillota</taxon>
        <taxon>Bacilli</taxon>
        <taxon>Bacillales</taxon>
        <taxon>Bacillaceae</taxon>
        <taxon>Virgibacillus</taxon>
    </lineage>
</organism>
<dbReference type="FunFam" id="3.60.40.10:FF:000002">
    <property type="entry name" value="Serine/threonine phosphatase stp"/>
    <property type="match status" value="1"/>
</dbReference>
<keyword evidence="11" id="KW-1185">Reference proteome</keyword>
<dbReference type="NCBIfam" id="NF033484">
    <property type="entry name" value="Stp1_PP2C_phos"/>
    <property type="match status" value="1"/>
</dbReference>
<sequence>MKSHFLTDTGKVRSHNEDSGGIFYNTTGQMLAVIADGMGGHQAGDVASEMATTLIKNEWEECSEMRSPEESAAWLSKTIAYLNKEIYAHATQNEECFGMGTTIVIMICIEDIITVAHIGDSRCYILNENGFNQITEDHSLVNALVQSGQITKDDALSHPRKNIVLKALGTEEQIEPDIQTLELEQDNKILLCTDGLTDKVQDAELLEIIQTSEDIETAGKSMIESANDRGGDDNITLILLHHDCGKREGESLC</sequence>
<evidence type="ECO:0000256" key="2">
    <source>
        <dbReference type="ARBA" id="ARBA00013081"/>
    </source>
</evidence>
<evidence type="ECO:0000313" key="10">
    <source>
        <dbReference type="EMBL" id="OZU90367.1"/>
    </source>
</evidence>
<proteinExistence type="predicted"/>
<name>A0A265NEX4_9BACI</name>
<keyword evidence="5" id="KW-0904">Protein phosphatase</keyword>
<dbReference type="OrthoDB" id="9801841at2"/>
<dbReference type="Proteomes" id="UP000216498">
    <property type="component" value="Unassembled WGS sequence"/>
</dbReference>
<evidence type="ECO:0000256" key="4">
    <source>
        <dbReference type="ARBA" id="ARBA00022801"/>
    </source>
</evidence>
<evidence type="ECO:0000313" key="11">
    <source>
        <dbReference type="Proteomes" id="UP000216498"/>
    </source>
</evidence>
<dbReference type="InterPro" id="IPR036457">
    <property type="entry name" value="PPM-type-like_dom_sf"/>
</dbReference>
<evidence type="ECO:0000256" key="8">
    <source>
        <dbReference type="ARBA" id="ARBA00048336"/>
    </source>
</evidence>
<dbReference type="EC" id="3.1.3.16" evidence="2"/>
<evidence type="ECO:0000256" key="7">
    <source>
        <dbReference type="ARBA" id="ARBA00047761"/>
    </source>
</evidence>
<dbReference type="SMART" id="SM00331">
    <property type="entry name" value="PP2C_SIG"/>
    <property type="match status" value="1"/>
</dbReference>
<reference evidence="10 11" key="1">
    <citation type="submission" date="2017-08" db="EMBL/GenBank/DDBJ databases">
        <title>Virgibacillus indicus sp. nov. and Virgibacillus profoundi sp. nov, two moderately halophilic bacteria isolated from marine sediment by using the Microfluidic Streak Plate.</title>
        <authorList>
            <person name="Xu B."/>
            <person name="Hu B."/>
            <person name="Wang J."/>
            <person name="Zhu Y."/>
            <person name="Huang L."/>
            <person name="Du W."/>
            <person name="Huang Y."/>
        </authorList>
    </citation>
    <scope>NUCLEOTIDE SEQUENCE [LARGE SCALE GENOMIC DNA]</scope>
    <source>
        <strain evidence="10 11">IO3-P2-C2</strain>
    </source>
</reference>
<evidence type="ECO:0000256" key="6">
    <source>
        <dbReference type="ARBA" id="ARBA00023211"/>
    </source>
</evidence>
<dbReference type="InterPro" id="IPR015655">
    <property type="entry name" value="PP2C"/>
</dbReference>
<dbReference type="InterPro" id="IPR001932">
    <property type="entry name" value="PPM-type_phosphatase-like_dom"/>
</dbReference>
<dbReference type="PROSITE" id="PS51746">
    <property type="entry name" value="PPM_2"/>
    <property type="match status" value="1"/>
</dbReference>
<dbReference type="EMBL" id="NPMS01000001">
    <property type="protein sequence ID" value="OZU90367.1"/>
    <property type="molecule type" value="Genomic_DNA"/>
</dbReference>
<dbReference type="GO" id="GO:0004722">
    <property type="term" value="F:protein serine/threonine phosphatase activity"/>
    <property type="evidence" value="ECO:0007669"/>
    <property type="project" value="UniProtKB-EC"/>
</dbReference>
<protein>
    <recommendedName>
        <fullName evidence="2">protein-serine/threonine phosphatase</fullName>
        <ecNumber evidence="2">3.1.3.16</ecNumber>
    </recommendedName>
</protein>
<dbReference type="SUPFAM" id="SSF81606">
    <property type="entry name" value="PP2C-like"/>
    <property type="match status" value="1"/>
</dbReference>
<keyword evidence="4" id="KW-0378">Hydrolase</keyword>
<accession>A0A265NEX4</accession>
<dbReference type="Pfam" id="PF13672">
    <property type="entry name" value="PP2C_2"/>
    <property type="match status" value="1"/>
</dbReference>
<dbReference type="CDD" id="cd00143">
    <property type="entry name" value="PP2Cc"/>
    <property type="match status" value="1"/>
</dbReference>
<dbReference type="Gene3D" id="3.60.40.10">
    <property type="entry name" value="PPM-type phosphatase domain"/>
    <property type="match status" value="1"/>
</dbReference>
<evidence type="ECO:0000256" key="1">
    <source>
        <dbReference type="ARBA" id="ARBA00001936"/>
    </source>
</evidence>
<evidence type="ECO:0000259" key="9">
    <source>
        <dbReference type="PROSITE" id="PS51746"/>
    </source>
</evidence>
<comment type="cofactor">
    <cofactor evidence="1">
        <name>Mn(2+)</name>
        <dbReference type="ChEBI" id="CHEBI:29035"/>
    </cofactor>
</comment>
<keyword evidence="3" id="KW-0479">Metal-binding</keyword>
<keyword evidence="6" id="KW-0464">Manganese</keyword>
<dbReference type="SMART" id="SM00332">
    <property type="entry name" value="PP2Cc"/>
    <property type="match status" value="1"/>
</dbReference>
<dbReference type="GO" id="GO:0046872">
    <property type="term" value="F:metal ion binding"/>
    <property type="evidence" value="ECO:0007669"/>
    <property type="project" value="UniProtKB-KW"/>
</dbReference>
<comment type="catalytic activity">
    <reaction evidence="7">
        <text>O-phospho-L-seryl-[protein] + H2O = L-seryl-[protein] + phosphate</text>
        <dbReference type="Rhea" id="RHEA:20629"/>
        <dbReference type="Rhea" id="RHEA-COMP:9863"/>
        <dbReference type="Rhea" id="RHEA-COMP:11604"/>
        <dbReference type="ChEBI" id="CHEBI:15377"/>
        <dbReference type="ChEBI" id="CHEBI:29999"/>
        <dbReference type="ChEBI" id="CHEBI:43474"/>
        <dbReference type="ChEBI" id="CHEBI:83421"/>
        <dbReference type="EC" id="3.1.3.16"/>
    </reaction>
</comment>
<feature type="domain" description="PPM-type phosphatase" evidence="9">
    <location>
        <begin position="2"/>
        <end position="242"/>
    </location>
</feature>
<dbReference type="PANTHER" id="PTHR47992">
    <property type="entry name" value="PROTEIN PHOSPHATASE"/>
    <property type="match status" value="1"/>
</dbReference>
<dbReference type="RefSeq" id="WP_094883962.1">
    <property type="nucleotide sequence ID" value="NZ_NPMS01000001.1"/>
</dbReference>
<evidence type="ECO:0000256" key="5">
    <source>
        <dbReference type="ARBA" id="ARBA00022912"/>
    </source>
</evidence>
<comment type="catalytic activity">
    <reaction evidence="8">
        <text>O-phospho-L-threonyl-[protein] + H2O = L-threonyl-[protein] + phosphate</text>
        <dbReference type="Rhea" id="RHEA:47004"/>
        <dbReference type="Rhea" id="RHEA-COMP:11060"/>
        <dbReference type="Rhea" id="RHEA-COMP:11605"/>
        <dbReference type="ChEBI" id="CHEBI:15377"/>
        <dbReference type="ChEBI" id="CHEBI:30013"/>
        <dbReference type="ChEBI" id="CHEBI:43474"/>
        <dbReference type="ChEBI" id="CHEBI:61977"/>
        <dbReference type="EC" id="3.1.3.16"/>
    </reaction>
</comment>
<evidence type="ECO:0000256" key="3">
    <source>
        <dbReference type="ARBA" id="ARBA00022723"/>
    </source>
</evidence>
<dbReference type="AlphaFoldDB" id="A0A265NEX4"/>